<proteinExistence type="predicted"/>
<evidence type="ECO:0000313" key="2">
    <source>
        <dbReference type="Proteomes" id="UP000245119"/>
    </source>
</evidence>
<keyword evidence="2" id="KW-1185">Reference proteome</keyword>
<sequence>MLLMERGRDRKEGTRHQVCDSGLPCLARLRNLGGGGDGGRGFNAAAKYGSIEEIVEAVKELLTPELQTSPAVLPSTSSSSCLESTLTAPAGCRTAGESEANSRGVKALPSELIGCWFDTQVAQQSSSNRVSWLE</sequence>
<protein>
    <submittedName>
        <fullName evidence="1">Uncharacterized protein</fullName>
    </submittedName>
</protein>
<gene>
    <name evidence="1" type="ORF">C0Q70_16286</name>
</gene>
<evidence type="ECO:0000313" key="1">
    <source>
        <dbReference type="EMBL" id="PVD23025.1"/>
    </source>
</evidence>
<reference evidence="1 2" key="1">
    <citation type="submission" date="2018-04" db="EMBL/GenBank/DDBJ databases">
        <title>The genome of golden apple snail Pomacea canaliculata provides insight into stress tolerance and invasive adaptation.</title>
        <authorList>
            <person name="Liu C."/>
            <person name="Liu B."/>
            <person name="Ren Y."/>
            <person name="Zhang Y."/>
            <person name="Wang H."/>
            <person name="Li S."/>
            <person name="Jiang F."/>
            <person name="Yin L."/>
            <person name="Zhang G."/>
            <person name="Qian W."/>
            <person name="Fan W."/>
        </authorList>
    </citation>
    <scope>NUCLEOTIDE SEQUENCE [LARGE SCALE GENOMIC DNA]</scope>
    <source>
        <strain evidence="1">SZHN2017</strain>
        <tissue evidence="1">Muscle</tissue>
    </source>
</reference>
<organism evidence="1 2">
    <name type="scientific">Pomacea canaliculata</name>
    <name type="common">Golden apple snail</name>
    <dbReference type="NCBI Taxonomy" id="400727"/>
    <lineage>
        <taxon>Eukaryota</taxon>
        <taxon>Metazoa</taxon>
        <taxon>Spiralia</taxon>
        <taxon>Lophotrochozoa</taxon>
        <taxon>Mollusca</taxon>
        <taxon>Gastropoda</taxon>
        <taxon>Caenogastropoda</taxon>
        <taxon>Architaenioglossa</taxon>
        <taxon>Ampullarioidea</taxon>
        <taxon>Ampullariidae</taxon>
        <taxon>Pomacea</taxon>
    </lineage>
</organism>
<comment type="caution">
    <text evidence="1">The sequence shown here is derived from an EMBL/GenBank/DDBJ whole genome shotgun (WGS) entry which is preliminary data.</text>
</comment>
<accession>A0A2T7NPC1</accession>
<dbReference type="EMBL" id="PZQS01000010">
    <property type="protein sequence ID" value="PVD23025.1"/>
    <property type="molecule type" value="Genomic_DNA"/>
</dbReference>
<name>A0A2T7NPC1_POMCA</name>
<dbReference type="AlphaFoldDB" id="A0A2T7NPC1"/>
<dbReference type="Proteomes" id="UP000245119">
    <property type="component" value="Linkage Group LG10"/>
</dbReference>